<evidence type="ECO:0000256" key="3">
    <source>
        <dbReference type="ARBA" id="ARBA00013368"/>
    </source>
</evidence>
<keyword evidence="7" id="KW-1185">Reference proteome</keyword>
<comment type="subunit">
    <text evidence="2">Heterodimer of SbcC and SbcD.</text>
</comment>
<proteinExistence type="inferred from homology"/>
<evidence type="ECO:0000256" key="2">
    <source>
        <dbReference type="ARBA" id="ARBA00011322"/>
    </source>
</evidence>
<gene>
    <name evidence="6" type="primary">sbcC</name>
    <name evidence="6" type="ORF">CLTEP_18540</name>
</gene>
<feature type="coiled-coil region" evidence="4">
    <location>
        <begin position="722"/>
        <end position="803"/>
    </location>
</feature>
<feature type="coiled-coil region" evidence="4">
    <location>
        <begin position="605"/>
        <end position="686"/>
    </location>
</feature>
<comment type="similarity">
    <text evidence="1">Belongs to the SMC family. SbcC subfamily.</text>
</comment>
<name>A0A151B2R6_9CLOT</name>
<dbReference type="OrthoDB" id="9795626at2"/>
<sequence length="1177" mass="137718">MKPVMLKIKGLNSFIEEQIIDFEKLTGKGLFGIFGHTGSGKSTILDAIIIALYGKIPRESTDYINTNCDRLTLSYEFEIAQGRERNRYVVERSIRKDKHGAYKTAYARIIEKCRNGECKIIAEKSTEVKGTVEKLIGLTIDDFTRSVVLPQGKFSEFLKLKGKERRNMLERIFALEKYGKRLGEKIRSARNGETANKNILEGELKKYEGFSEDDYKEKVIELNDLINYEKELRKEKEYLYVKYDKYNRIWELQNELKIFESEQQKLDSKINYINNKKDIVEKAKKALEIKPFIDALNDTKNKIEINQKELDNLCIKLKKIDKKLKEVEDKYREVQKDKDEKIPMLVKKESELNQAIEINDKVSKLEHDRNQLLEKYNSIKKDIGENEIKLEKIGDNIKKYTKKEEEITTRLQQIEIDPEFKEKVQMAYEKENKYNELKVEKEKIESNINAKQERVRELQMKYTKILEQQKEQNDNVLSIENKCRDLENNFPGDNNMLLEKQNSLNDLKETLHKAIKNDKKREEVQGKLDITILSKASIEKELIEINQKINYNKELIEISERKIEEIEDSNRASILAAKLKQGEPCPVCGSTHHINLAHDIDIYDLEEEKKLKKKLEKEIRELDKGLRELEKKFAAYEKEEEHLKNELYLLNEELKGINIEKLTLEYDKAEKELNNFKIKLNDYSIQKEKLYKYLSKEKDNKSKIDTEVVQISERLKNECKSISELNIDLGKINDKIDEISKEYFAFKEELGLDNVKSKIDEIKKFEKESNKLQKLQISVRKNIEESKATKEKLNKYITDLRIEMTKVIEIGKEKGENINGLKEQVLKLTDGKDAIEYLETIRRDIKNINKLNEEMKEQFELTKENQKNISENVLSRGQQIKMLMNLQSEQLNNLNALMKEKNFNSKEEVLNNIISESELKKFDTEIKYFEDNCKNVKSNICRIQKKLGNEKIEEHEWNDIKNRKLEVEQLLNIKIKEIATKQKVVDDMKEDLKKFKELKKREREIEHRLSLLNDLDKLVQGNRFVEFVAMNRLKYIAREASKRLKDITNNRYALEIDGEGNFTIRDDKNGGVVREISSLSGGETFLTSLALALALSSQIQLKGSAPLEFFFLDEGFGSLDSDLLEVVMTSLEKLHTDKLSVGIISHVEELKNRVPVKLIVTPAEPGEHGSKVKLEYS</sequence>
<comment type="caution">
    <text evidence="6">The sequence shown here is derived from an EMBL/GenBank/DDBJ whole genome shotgun (WGS) entry which is preliminary data.</text>
</comment>
<feature type="coiled-coil region" evidence="4">
    <location>
        <begin position="838"/>
        <end position="872"/>
    </location>
</feature>
<evidence type="ECO:0000259" key="5">
    <source>
        <dbReference type="Pfam" id="PF13476"/>
    </source>
</evidence>
<dbReference type="EMBL" id="LTBA01000022">
    <property type="protein sequence ID" value="KYH34201.1"/>
    <property type="molecule type" value="Genomic_DNA"/>
</dbReference>
<dbReference type="AlphaFoldDB" id="A0A151B2R6"/>
<organism evidence="6 7">
    <name type="scientific">Clostridium tepidiprofundi DSM 19306</name>
    <dbReference type="NCBI Taxonomy" id="1121338"/>
    <lineage>
        <taxon>Bacteria</taxon>
        <taxon>Bacillati</taxon>
        <taxon>Bacillota</taxon>
        <taxon>Clostridia</taxon>
        <taxon>Eubacteriales</taxon>
        <taxon>Clostridiaceae</taxon>
        <taxon>Clostridium</taxon>
    </lineage>
</organism>
<evidence type="ECO:0000313" key="7">
    <source>
        <dbReference type="Proteomes" id="UP000075531"/>
    </source>
</evidence>
<dbReference type="GO" id="GO:0016887">
    <property type="term" value="F:ATP hydrolysis activity"/>
    <property type="evidence" value="ECO:0007669"/>
    <property type="project" value="InterPro"/>
</dbReference>
<dbReference type="Pfam" id="PF13558">
    <property type="entry name" value="SbcC_Walker_B"/>
    <property type="match status" value="1"/>
</dbReference>
<reference evidence="6 7" key="1">
    <citation type="submission" date="2016-02" db="EMBL/GenBank/DDBJ databases">
        <title>Genome sequence of Clostridium tepidiprofundi DSM 19306.</title>
        <authorList>
            <person name="Poehlein A."/>
            <person name="Daniel R."/>
        </authorList>
    </citation>
    <scope>NUCLEOTIDE SEQUENCE [LARGE SCALE GENOMIC DNA]</scope>
    <source>
        <strain evidence="6 7">DSM 19306</strain>
    </source>
</reference>
<dbReference type="Pfam" id="PF13476">
    <property type="entry name" value="AAA_23"/>
    <property type="match status" value="1"/>
</dbReference>
<dbReference type="InterPro" id="IPR038729">
    <property type="entry name" value="Rad50/SbcC_AAA"/>
</dbReference>
<dbReference type="RefSeq" id="WP_066825765.1">
    <property type="nucleotide sequence ID" value="NZ_LTBA01000022.1"/>
</dbReference>
<dbReference type="PANTHER" id="PTHR32114">
    <property type="entry name" value="ABC TRANSPORTER ABCH.3"/>
    <property type="match status" value="1"/>
</dbReference>
<evidence type="ECO:0000256" key="4">
    <source>
        <dbReference type="SAM" id="Coils"/>
    </source>
</evidence>
<dbReference type="GO" id="GO:0006302">
    <property type="term" value="P:double-strand break repair"/>
    <property type="evidence" value="ECO:0007669"/>
    <property type="project" value="InterPro"/>
</dbReference>
<evidence type="ECO:0000256" key="1">
    <source>
        <dbReference type="ARBA" id="ARBA00006930"/>
    </source>
</evidence>
<feature type="coiled-coil region" evidence="4">
    <location>
        <begin position="978"/>
        <end position="1005"/>
    </location>
</feature>
<evidence type="ECO:0000313" key="6">
    <source>
        <dbReference type="EMBL" id="KYH34201.1"/>
    </source>
</evidence>
<dbReference type="STRING" id="1121338.CLTEP_18540"/>
<dbReference type="InterPro" id="IPR027417">
    <property type="entry name" value="P-loop_NTPase"/>
</dbReference>
<dbReference type="PATRIC" id="fig|1121338.3.peg.1901"/>
<dbReference type="Proteomes" id="UP000075531">
    <property type="component" value="Unassembled WGS sequence"/>
</dbReference>
<dbReference type="Gene3D" id="3.40.50.300">
    <property type="entry name" value="P-loop containing nucleotide triphosphate hydrolases"/>
    <property type="match status" value="2"/>
</dbReference>
<feature type="coiled-coil region" evidence="4">
    <location>
        <begin position="293"/>
        <end position="517"/>
    </location>
</feature>
<dbReference type="PANTHER" id="PTHR32114:SF2">
    <property type="entry name" value="ABC TRANSPORTER ABCH.3"/>
    <property type="match status" value="1"/>
</dbReference>
<dbReference type="SUPFAM" id="SSF52540">
    <property type="entry name" value="P-loop containing nucleoside triphosphate hydrolases"/>
    <property type="match status" value="1"/>
</dbReference>
<accession>A0A151B2R6</accession>
<keyword evidence="4" id="KW-0175">Coiled coil</keyword>
<feature type="domain" description="Rad50/SbcC-type AAA" evidence="5">
    <location>
        <begin position="6"/>
        <end position="329"/>
    </location>
</feature>
<protein>
    <recommendedName>
        <fullName evidence="3">Nuclease SbcCD subunit C</fullName>
    </recommendedName>
</protein>